<sequence length="223" mass="25516">MQEFCFSFADIYINEIPVDYQVPFSWENEVLLTDSSTDLTAEFCEQGYETAPTLPSRSPNRPLLLPPPSHQARPPLPRYDTDYTRYGSSHSVHSVSLSSESLDNCHGMRQSNSRVQLLSSAFNSESRAKIKEAILKGRDYLMTKVQDYQQRIRSNMNNRQRDMPNKCACEPDPHSLGRRDCSHSTGNFCSTYKDILPSYEELMQLERPPDTMTGKPSFCCMFS</sequence>
<feature type="region of interest" description="Disordered" evidence="1">
    <location>
        <begin position="50"/>
        <end position="75"/>
    </location>
</feature>
<reference evidence="2" key="1">
    <citation type="submission" date="2021-01" db="EMBL/GenBank/DDBJ databases">
        <authorList>
            <person name="Li R."/>
            <person name="Bekaert M."/>
        </authorList>
    </citation>
    <scope>NUCLEOTIDE SEQUENCE</scope>
    <source>
        <strain evidence="2">Farmed</strain>
    </source>
</reference>
<proteinExistence type="predicted"/>
<comment type="caution">
    <text evidence="2">The sequence shown here is derived from an EMBL/GenBank/DDBJ whole genome shotgun (WGS) entry which is preliminary data.</text>
</comment>
<dbReference type="Proteomes" id="UP000597762">
    <property type="component" value="Unassembled WGS sequence"/>
</dbReference>
<evidence type="ECO:0000313" key="3">
    <source>
        <dbReference type="Proteomes" id="UP000597762"/>
    </source>
</evidence>
<dbReference type="EMBL" id="CAHIKZ030005641">
    <property type="protein sequence ID" value="CAE1332609.1"/>
    <property type="molecule type" value="Genomic_DNA"/>
</dbReference>
<keyword evidence="3" id="KW-1185">Reference proteome</keyword>
<evidence type="ECO:0000313" key="2">
    <source>
        <dbReference type="EMBL" id="CAE1332609.1"/>
    </source>
</evidence>
<organism evidence="2 3">
    <name type="scientific">Acanthosepion pharaonis</name>
    <name type="common">Pharaoh cuttlefish</name>
    <name type="synonym">Sepia pharaonis</name>
    <dbReference type="NCBI Taxonomy" id="158019"/>
    <lineage>
        <taxon>Eukaryota</taxon>
        <taxon>Metazoa</taxon>
        <taxon>Spiralia</taxon>
        <taxon>Lophotrochozoa</taxon>
        <taxon>Mollusca</taxon>
        <taxon>Cephalopoda</taxon>
        <taxon>Coleoidea</taxon>
        <taxon>Decapodiformes</taxon>
        <taxon>Sepiida</taxon>
        <taxon>Sepiina</taxon>
        <taxon>Sepiidae</taxon>
        <taxon>Acanthosepion</taxon>
    </lineage>
</organism>
<gene>
    <name evidence="2" type="ORF">SPHA_81634</name>
</gene>
<name>A0A812F2U7_ACAPH</name>
<protein>
    <submittedName>
        <fullName evidence="2">Uncharacterized protein</fullName>
    </submittedName>
</protein>
<feature type="compositionally biased region" description="Pro residues" evidence="1">
    <location>
        <begin position="64"/>
        <end position="75"/>
    </location>
</feature>
<dbReference type="AlphaFoldDB" id="A0A812F2U7"/>
<accession>A0A812F2U7</accession>
<evidence type="ECO:0000256" key="1">
    <source>
        <dbReference type="SAM" id="MobiDB-lite"/>
    </source>
</evidence>
<feature type="compositionally biased region" description="Low complexity" evidence="1">
    <location>
        <begin position="52"/>
        <end position="63"/>
    </location>
</feature>